<dbReference type="Proteomes" id="UP001186944">
    <property type="component" value="Unassembled WGS sequence"/>
</dbReference>
<dbReference type="EMBL" id="VSWD01000014">
    <property type="protein sequence ID" value="KAK3082656.1"/>
    <property type="molecule type" value="Genomic_DNA"/>
</dbReference>
<evidence type="ECO:0000313" key="2">
    <source>
        <dbReference type="Proteomes" id="UP001186944"/>
    </source>
</evidence>
<proteinExistence type="predicted"/>
<accession>A0AA88XH34</accession>
<protein>
    <submittedName>
        <fullName evidence="1">Uncharacterized protein</fullName>
    </submittedName>
</protein>
<gene>
    <name evidence="1" type="ORF">FSP39_001610</name>
</gene>
<dbReference type="AlphaFoldDB" id="A0AA88XH34"/>
<keyword evidence="2" id="KW-1185">Reference proteome</keyword>
<comment type="caution">
    <text evidence="1">The sequence shown here is derived from an EMBL/GenBank/DDBJ whole genome shotgun (WGS) entry which is preliminary data.</text>
</comment>
<sequence>MNIDADEQLELDIDISDITGEEIRIAIRKQKNNKAAGSNNIQAEMMKESENTSVEVLHILFNSIWKEEKVPEQWKEGIIVKLP</sequence>
<name>A0AA88XH34_PINIB</name>
<evidence type="ECO:0000313" key="1">
    <source>
        <dbReference type="EMBL" id="KAK3082656.1"/>
    </source>
</evidence>
<organism evidence="1 2">
    <name type="scientific">Pinctada imbricata</name>
    <name type="common">Atlantic pearl-oyster</name>
    <name type="synonym">Pinctada martensii</name>
    <dbReference type="NCBI Taxonomy" id="66713"/>
    <lineage>
        <taxon>Eukaryota</taxon>
        <taxon>Metazoa</taxon>
        <taxon>Spiralia</taxon>
        <taxon>Lophotrochozoa</taxon>
        <taxon>Mollusca</taxon>
        <taxon>Bivalvia</taxon>
        <taxon>Autobranchia</taxon>
        <taxon>Pteriomorphia</taxon>
        <taxon>Pterioida</taxon>
        <taxon>Pterioidea</taxon>
        <taxon>Pteriidae</taxon>
        <taxon>Pinctada</taxon>
    </lineage>
</organism>
<reference evidence="1" key="1">
    <citation type="submission" date="2019-08" db="EMBL/GenBank/DDBJ databases">
        <title>The improved chromosome-level genome for the pearl oyster Pinctada fucata martensii using PacBio sequencing and Hi-C.</title>
        <authorList>
            <person name="Zheng Z."/>
        </authorList>
    </citation>
    <scope>NUCLEOTIDE SEQUENCE</scope>
    <source>
        <strain evidence="1">ZZ-2019</strain>
        <tissue evidence="1">Adductor muscle</tissue>
    </source>
</reference>
<dbReference type="PANTHER" id="PTHR19446">
    <property type="entry name" value="REVERSE TRANSCRIPTASES"/>
    <property type="match status" value="1"/>
</dbReference>